<evidence type="ECO:0000313" key="6">
    <source>
        <dbReference type="EMBL" id="JAD30359.1"/>
    </source>
</evidence>
<evidence type="ECO:0000256" key="5">
    <source>
        <dbReference type="SAM" id="MobiDB-lite"/>
    </source>
</evidence>
<evidence type="ECO:0000256" key="1">
    <source>
        <dbReference type="ARBA" id="ARBA00022737"/>
    </source>
</evidence>
<dbReference type="InterPro" id="IPR002885">
    <property type="entry name" value="PPR_rpt"/>
</dbReference>
<feature type="compositionally biased region" description="Basic and acidic residues" evidence="5">
    <location>
        <begin position="35"/>
        <end position="47"/>
    </location>
</feature>
<evidence type="ECO:0008006" key="7">
    <source>
        <dbReference type="Google" id="ProtNLM"/>
    </source>
</evidence>
<name>A0A0A8YTH4_ARUDO</name>
<dbReference type="PROSITE" id="PS51375">
    <property type="entry name" value="PPR"/>
    <property type="match status" value="8"/>
</dbReference>
<keyword evidence="4" id="KW-0175">Coiled coil</keyword>
<feature type="repeat" description="PPR" evidence="3">
    <location>
        <begin position="459"/>
        <end position="493"/>
    </location>
</feature>
<dbReference type="InterPro" id="IPR052308">
    <property type="entry name" value="PPR_domain-containing"/>
</dbReference>
<organism evidence="6">
    <name type="scientific">Arundo donax</name>
    <name type="common">Giant reed</name>
    <name type="synonym">Donax arundinaceus</name>
    <dbReference type="NCBI Taxonomy" id="35708"/>
    <lineage>
        <taxon>Eukaryota</taxon>
        <taxon>Viridiplantae</taxon>
        <taxon>Streptophyta</taxon>
        <taxon>Embryophyta</taxon>
        <taxon>Tracheophyta</taxon>
        <taxon>Spermatophyta</taxon>
        <taxon>Magnoliopsida</taxon>
        <taxon>Liliopsida</taxon>
        <taxon>Poales</taxon>
        <taxon>Poaceae</taxon>
        <taxon>PACMAD clade</taxon>
        <taxon>Arundinoideae</taxon>
        <taxon>Arundineae</taxon>
        <taxon>Arundo</taxon>
    </lineage>
</organism>
<feature type="repeat" description="PPR" evidence="3">
    <location>
        <begin position="203"/>
        <end position="237"/>
    </location>
</feature>
<dbReference type="PANTHER" id="PTHR47937">
    <property type="entry name" value="PLASTID TRANSCRIPTIONALLY ACTIVE CHROMOSOME 2-LIKE PROTEIN"/>
    <property type="match status" value="1"/>
</dbReference>
<dbReference type="Pfam" id="PF13041">
    <property type="entry name" value="PPR_2"/>
    <property type="match status" value="1"/>
</dbReference>
<proteinExistence type="predicted"/>
<dbReference type="InterPro" id="IPR011990">
    <property type="entry name" value="TPR-like_helical_dom_sf"/>
</dbReference>
<reference evidence="6" key="1">
    <citation type="submission" date="2014-09" db="EMBL/GenBank/DDBJ databases">
        <authorList>
            <person name="Magalhaes I.L.F."/>
            <person name="Oliveira U."/>
            <person name="Santos F.R."/>
            <person name="Vidigal T.H.D.A."/>
            <person name="Brescovit A.D."/>
            <person name="Santos A.J."/>
        </authorList>
    </citation>
    <scope>NUCLEOTIDE SEQUENCE</scope>
    <source>
        <tissue evidence="6">Shoot tissue taken approximately 20 cm above the soil surface</tissue>
    </source>
</reference>
<evidence type="ECO:0000256" key="2">
    <source>
        <dbReference type="ARBA" id="ARBA00022946"/>
    </source>
</evidence>
<evidence type="ECO:0000256" key="3">
    <source>
        <dbReference type="PROSITE-ProRule" id="PRU00708"/>
    </source>
</evidence>
<dbReference type="SUPFAM" id="SSF81901">
    <property type="entry name" value="HCP-like"/>
    <property type="match status" value="1"/>
</dbReference>
<feature type="repeat" description="PPR" evidence="3">
    <location>
        <begin position="239"/>
        <end position="269"/>
    </location>
</feature>
<feature type="repeat" description="PPR" evidence="3">
    <location>
        <begin position="389"/>
        <end position="423"/>
    </location>
</feature>
<dbReference type="EMBL" id="GBRH01267536">
    <property type="protein sequence ID" value="JAD30359.1"/>
    <property type="molecule type" value="Transcribed_RNA"/>
</dbReference>
<feature type="compositionally biased region" description="Basic and acidic residues" evidence="5">
    <location>
        <begin position="646"/>
        <end position="656"/>
    </location>
</feature>
<evidence type="ECO:0000256" key="4">
    <source>
        <dbReference type="SAM" id="Coils"/>
    </source>
</evidence>
<feature type="repeat" description="PPR" evidence="3">
    <location>
        <begin position="314"/>
        <end position="348"/>
    </location>
</feature>
<protein>
    <recommendedName>
        <fullName evidence="7">Pentatricopeptide repeat-containing protein</fullName>
    </recommendedName>
</protein>
<feature type="repeat" description="PPR" evidence="3">
    <location>
        <begin position="424"/>
        <end position="458"/>
    </location>
</feature>
<dbReference type="Pfam" id="PF12854">
    <property type="entry name" value="PPR_1"/>
    <property type="match status" value="1"/>
</dbReference>
<dbReference type="AlphaFoldDB" id="A0A0A8YTH4"/>
<accession>A0A0A8YTH4</accession>
<feature type="compositionally biased region" description="Basic and acidic residues" evidence="5">
    <location>
        <begin position="611"/>
        <end position="620"/>
    </location>
</feature>
<feature type="region of interest" description="Disordered" evidence="5">
    <location>
        <begin position="30"/>
        <end position="91"/>
    </location>
</feature>
<dbReference type="NCBIfam" id="TIGR00756">
    <property type="entry name" value="PPR"/>
    <property type="match status" value="5"/>
</dbReference>
<feature type="compositionally biased region" description="Low complexity" evidence="5">
    <location>
        <begin position="63"/>
        <end position="75"/>
    </location>
</feature>
<dbReference type="Gene3D" id="1.25.40.10">
    <property type="entry name" value="Tetratricopeptide repeat domain"/>
    <property type="match status" value="4"/>
</dbReference>
<feature type="repeat" description="PPR" evidence="3">
    <location>
        <begin position="166"/>
        <end position="200"/>
    </location>
</feature>
<dbReference type="Pfam" id="PF01535">
    <property type="entry name" value="PPR"/>
    <property type="match status" value="3"/>
</dbReference>
<reference evidence="6" key="2">
    <citation type="journal article" date="2015" name="Data Brief">
        <title>Shoot transcriptome of the giant reed, Arundo donax.</title>
        <authorList>
            <person name="Barrero R.A."/>
            <person name="Guerrero F.D."/>
            <person name="Moolhuijzen P."/>
            <person name="Goolsby J.A."/>
            <person name="Tidwell J."/>
            <person name="Bellgard S.E."/>
            <person name="Bellgard M.I."/>
        </authorList>
    </citation>
    <scope>NUCLEOTIDE SEQUENCE</scope>
    <source>
        <tissue evidence="6">Shoot tissue taken approximately 20 cm above the soil surface</tissue>
    </source>
</reference>
<sequence>MALSKPFLSRLLPLPLRICPHLRLLCLATPAPTPTDHEKVPADATAERRRRKRRLRVEPPLSRGPAPQRAPGAPRTSASNPNAPKLPEPASVLTGKRLDLHRRILALVRENDLDEAALLTRHSIYSNCRPTVFTCNAVLAALLRQARYADLLSLHRFVTQASVAPTVATYNLLLQAYCDCRRPDTALEHFRLLLKDDSPVLPSPTTYRILARSLAENGKLDQALELKDGMLERGLVAPDPQVYAFIMGGFVNAGDGDKAVSLYEELKEKLGGGPILDGVVYGNLMKGYFLKGMEAAAMDCYSEVLAEGSKVRFDTVSYNMVLDALGRNGKLDDALQLFDRMCSEHDPPRRISVNLGSFNVMVDAYCRSERFQDAIEVFGKMTEKKCAPDALSYNNLIDWLGKNELVGEAEGLYKEMGECGVNPDEYTYVLLIESYFKVDRVDDAIGYFNKMFDAGLRPNANAFNKVIGGLVKVDWLDEAQGFFDMMPEKEVKPNIASYELLLRAYIDAARLDDAIKMAKGILLDESVVFSDEMKALLEGALEKEGRVGDMTKLYEDVEREKAEAAARAAEEKARAEALYKEEEERKKAEAKAKEEAAARASRAAIEAVLGRKREAEKDESADGANVEEAQVVESNSDTIGVAGEQNDDHEQKKQESGEASAGVIAS</sequence>
<feature type="coiled-coil region" evidence="4">
    <location>
        <begin position="554"/>
        <end position="600"/>
    </location>
</feature>
<keyword evidence="1" id="KW-0677">Repeat</keyword>
<feature type="region of interest" description="Disordered" evidence="5">
    <location>
        <begin position="611"/>
        <end position="666"/>
    </location>
</feature>
<feature type="repeat" description="PPR" evidence="3">
    <location>
        <begin position="354"/>
        <end position="388"/>
    </location>
</feature>
<dbReference type="SUPFAM" id="SSF48452">
    <property type="entry name" value="TPR-like"/>
    <property type="match status" value="1"/>
</dbReference>
<dbReference type="Pfam" id="PF13812">
    <property type="entry name" value="PPR_3"/>
    <property type="match status" value="2"/>
</dbReference>
<dbReference type="PANTHER" id="PTHR47937:SF5">
    <property type="entry name" value="PENTATRICOPEPTIDE REPEAT-CONTAINING PROTEIN"/>
    <property type="match status" value="1"/>
</dbReference>
<keyword evidence="2" id="KW-0809">Transit peptide</keyword>